<reference evidence="3 4" key="1">
    <citation type="submission" date="2019-07" db="EMBL/GenBank/DDBJ databases">
        <title>Genome sequencing of the stress-tolerant strain Azospirillum brasilense Az19.</title>
        <authorList>
            <person name="Maroniche G.A."/>
            <person name="Garcia J.E."/>
            <person name="Pagnussat L."/>
            <person name="Amenta M."/>
            <person name="Creus C.M."/>
        </authorList>
    </citation>
    <scope>NUCLEOTIDE SEQUENCE [LARGE SCALE GENOMIC DNA]</scope>
    <source>
        <strain evidence="3 4">Az19</strain>
    </source>
</reference>
<dbReference type="EMBL" id="VEWN01000018">
    <property type="protein sequence ID" value="KAA1053056.1"/>
    <property type="molecule type" value="Genomic_DNA"/>
</dbReference>
<dbReference type="PANTHER" id="PTHR40940:SF1">
    <property type="entry name" value="PROTEIN BATD"/>
    <property type="match status" value="1"/>
</dbReference>
<feature type="chain" id="PRO_5022869225" description="Oxygen tolerance protein BatD" evidence="2">
    <location>
        <begin position="34"/>
        <end position="480"/>
    </location>
</feature>
<organism evidence="3 4">
    <name type="scientific">Azospirillum argentinense</name>
    <dbReference type="NCBI Taxonomy" id="2970906"/>
    <lineage>
        <taxon>Bacteria</taxon>
        <taxon>Pseudomonadati</taxon>
        <taxon>Pseudomonadota</taxon>
        <taxon>Alphaproteobacteria</taxon>
        <taxon>Rhodospirillales</taxon>
        <taxon>Azospirillaceae</taxon>
        <taxon>Azospirillum</taxon>
    </lineage>
</organism>
<evidence type="ECO:0008006" key="5">
    <source>
        <dbReference type="Google" id="ProtNLM"/>
    </source>
</evidence>
<dbReference type="PANTHER" id="PTHR40940">
    <property type="entry name" value="PROTEIN BATD-RELATED"/>
    <property type="match status" value="1"/>
</dbReference>
<keyword evidence="1" id="KW-0812">Transmembrane</keyword>
<keyword evidence="2" id="KW-0732">Signal</keyword>
<evidence type="ECO:0000256" key="2">
    <source>
        <dbReference type="SAM" id="SignalP"/>
    </source>
</evidence>
<keyword evidence="1" id="KW-1133">Transmembrane helix</keyword>
<protein>
    <recommendedName>
        <fullName evidence="5">Oxygen tolerance protein BatD</fullName>
    </recommendedName>
</protein>
<dbReference type="InterPro" id="IPR025738">
    <property type="entry name" value="BatD"/>
</dbReference>
<feature type="transmembrane region" description="Helical" evidence="1">
    <location>
        <begin position="306"/>
        <end position="326"/>
    </location>
</feature>
<name>A0A5B0KML9_9PROT</name>
<sequence>MSLARKPQRCGWVAVWLAMVLSIGCAATGSARAEDGTDTPPVVVRTTSRPDQTAIIGQHVRVFVDVLFRDGMTHPPRVTLPAMDAAQVFRFETQATSLSDGIRGRTYVGQRFEFALYTRRGGTLTIPAANVVLLDRNGHETGVVSGTALTLSVTVPPGVDPSQVVTASTRLSAHETWAPAPAPDAAYKAGDALVRTITREVADVPGSALPDIRFSAPDGVRVYGEAARIDDRIERGDLTGERTDRATYVFETAGRFDLPAVSQTWWDLESDRLRTVTFPAVRVTVAAPPPSAMPPGGSPAAGPVRAWMLAVVFGSIILLTVLAVLARDRLAQAWKTWRLQWQQSERSMFNTLLRACRGDDPRAIYTAFSRWRDRLAERCRLEDHPEGAALMLATEDLERVLFCGGGSPQMWSVEQSRSLAKALRTLRSDVLQRLTSANTRNLPPLNPARLSSIRPRLLTARFKSLVKEAACGSGERDGAA</sequence>
<dbReference type="RefSeq" id="WP_149651451.1">
    <property type="nucleotide sequence ID" value="NZ_VEWN01000018.1"/>
</dbReference>
<evidence type="ECO:0000256" key="1">
    <source>
        <dbReference type="SAM" id="Phobius"/>
    </source>
</evidence>
<comment type="caution">
    <text evidence="3">The sequence shown here is derived from an EMBL/GenBank/DDBJ whole genome shotgun (WGS) entry which is preliminary data.</text>
</comment>
<dbReference type="AlphaFoldDB" id="A0A5B0KML9"/>
<accession>A0A5B0KML9</accession>
<dbReference type="PROSITE" id="PS51257">
    <property type="entry name" value="PROKAR_LIPOPROTEIN"/>
    <property type="match status" value="1"/>
</dbReference>
<dbReference type="Proteomes" id="UP000325333">
    <property type="component" value="Unassembled WGS sequence"/>
</dbReference>
<gene>
    <name evidence="3" type="ORF">FH063_003252</name>
</gene>
<keyword evidence="1" id="KW-0472">Membrane</keyword>
<feature type="signal peptide" evidence="2">
    <location>
        <begin position="1"/>
        <end position="33"/>
    </location>
</feature>
<evidence type="ECO:0000313" key="3">
    <source>
        <dbReference type="EMBL" id="KAA1053056.1"/>
    </source>
</evidence>
<proteinExistence type="predicted"/>
<evidence type="ECO:0000313" key="4">
    <source>
        <dbReference type="Proteomes" id="UP000325333"/>
    </source>
</evidence>